<proteinExistence type="predicted"/>
<dbReference type="EMBL" id="ML220138">
    <property type="protein sequence ID" value="TGZ78747.1"/>
    <property type="molecule type" value="Genomic_DNA"/>
</dbReference>
<name>A0A4S2MSG7_9PEZI</name>
<keyword evidence="2" id="KW-1185">Reference proteome</keyword>
<dbReference type="AlphaFoldDB" id="A0A4S2MSG7"/>
<sequence>MGSLPPDQVSTIINNLLTFGTLQVAVTPDWSPQSGPKLDDDADDDAGTPLLVRLIGSSRVNCHTHNRGVVGGGWLPHHILPLSFPEYGKGWMSYPSMGRVLLGKSAIGRVPAYSTYMYSVLPTSSQFACHRSRLLSAAKSTNCPTTEDSVSTKLIDS</sequence>
<gene>
    <name evidence="1" type="ORF">EX30DRAFT_130619</name>
</gene>
<organism evidence="1 2">
    <name type="scientific">Ascodesmis nigricans</name>
    <dbReference type="NCBI Taxonomy" id="341454"/>
    <lineage>
        <taxon>Eukaryota</taxon>
        <taxon>Fungi</taxon>
        <taxon>Dikarya</taxon>
        <taxon>Ascomycota</taxon>
        <taxon>Pezizomycotina</taxon>
        <taxon>Pezizomycetes</taxon>
        <taxon>Pezizales</taxon>
        <taxon>Ascodesmidaceae</taxon>
        <taxon>Ascodesmis</taxon>
    </lineage>
</organism>
<dbReference type="InParanoid" id="A0A4S2MSG7"/>
<reference evidence="1 2" key="1">
    <citation type="submission" date="2019-04" db="EMBL/GenBank/DDBJ databases">
        <title>Comparative genomics and transcriptomics to analyze fruiting body development in filamentous ascomycetes.</title>
        <authorList>
            <consortium name="DOE Joint Genome Institute"/>
            <person name="Lutkenhaus R."/>
            <person name="Traeger S."/>
            <person name="Breuer J."/>
            <person name="Kuo A."/>
            <person name="Lipzen A."/>
            <person name="Pangilinan J."/>
            <person name="Dilworth D."/>
            <person name="Sandor L."/>
            <person name="Poggeler S."/>
            <person name="Barry K."/>
            <person name="Grigoriev I.V."/>
            <person name="Nowrousian M."/>
        </authorList>
    </citation>
    <scope>NUCLEOTIDE SEQUENCE [LARGE SCALE GENOMIC DNA]</scope>
    <source>
        <strain evidence="1 2">CBS 389.68</strain>
    </source>
</reference>
<accession>A0A4S2MSG7</accession>
<protein>
    <submittedName>
        <fullName evidence="1">Uncharacterized protein</fullName>
    </submittedName>
</protein>
<evidence type="ECO:0000313" key="1">
    <source>
        <dbReference type="EMBL" id="TGZ78747.1"/>
    </source>
</evidence>
<dbReference type="Proteomes" id="UP000298138">
    <property type="component" value="Unassembled WGS sequence"/>
</dbReference>
<evidence type="ECO:0000313" key="2">
    <source>
        <dbReference type="Proteomes" id="UP000298138"/>
    </source>
</evidence>